<keyword evidence="8" id="KW-0648">Protein biosynthesis</keyword>
<dbReference type="SUPFAM" id="SSF52374">
    <property type="entry name" value="Nucleotidylyl transferase"/>
    <property type="match status" value="1"/>
</dbReference>
<dbReference type="GO" id="GO:0004817">
    <property type="term" value="F:cysteine-tRNA ligase activity"/>
    <property type="evidence" value="ECO:0007669"/>
    <property type="project" value="UniProtKB-EC"/>
</dbReference>
<evidence type="ECO:0000256" key="2">
    <source>
        <dbReference type="ARBA" id="ARBA00012832"/>
    </source>
</evidence>
<dbReference type="InterPro" id="IPR014729">
    <property type="entry name" value="Rossmann-like_a/b/a_fold"/>
</dbReference>
<dbReference type="CDD" id="cd00672">
    <property type="entry name" value="CysRS_core"/>
    <property type="match status" value="1"/>
</dbReference>
<reference evidence="12" key="1">
    <citation type="journal article" date="2014" name="Front. Microbiol.">
        <title>High frequency of phylogenetically diverse reductive dehalogenase-homologous genes in deep subseafloor sedimentary metagenomes.</title>
        <authorList>
            <person name="Kawai M."/>
            <person name="Futagami T."/>
            <person name="Toyoda A."/>
            <person name="Takaki Y."/>
            <person name="Nishi S."/>
            <person name="Hori S."/>
            <person name="Arai W."/>
            <person name="Tsubouchi T."/>
            <person name="Morono Y."/>
            <person name="Uchiyama I."/>
            <person name="Ito T."/>
            <person name="Fujiyama A."/>
            <person name="Inagaki F."/>
            <person name="Takami H."/>
        </authorList>
    </citation>
    <scope>NUCLEOTIDE SEQUENCE</scope>
    <source>
        <strain evidence="12">Expedition CK06-06</strain>
    </source>
</reference>
<evidence type="ECO:0000256" key="8">
    <source>
        <dbReference type="ARBA" id="ARBA00022917"/>
    </source>
</evidence>
<dbReference type="EMBL" id="BARS01017630">
    <property type="protein sequence ID" value="GAF86441.1"/>
    <property type="molecule type" value="Genomic_DNA"/>
</dbReference>
<evidence type="ECO:0000256" key="9">
    <source>
        <dbReference type="ARBA" id="ARBA00023146"/>
    </source>
</evidence>
<keyword evidence="6" id="KW-0862">Zinc</keyword>
<dbReference type="InterPro" id="IPR015803">
    <property type="entry name" value="Cys-tRNA-ligase"/>
</dbReference>
<dbReference type="EC" id="6.1.1.16" evidence="2"/>
<organism evidence="12">
    <name type="scientific">marine sediment metagenome</name>
    <dbReference type="NCBI Taxonomy" id="412755"/>
    <lineage>
        <taxon>unclassified sequences</taxon>
        <taxon>metagenomes</taxon>
        <taxon>ecological metagenomes</taxon>
    </lineage>
</organism>
<feature type="non-terminal residue" evidence="12">
    <location>
        <position position="277"/>
    </location>
</feature>
<dbReference type="AlphaFoldDB" id="X0TGL0"/>
<evidence type="ECO:0000256" key="10">
    <source>
        <dbReference type="ARBA" id="ARBA00031499"/>
    </source>
</evidence>
<gene>
    <name evidence="12" type="ORF">S01H1_28812</name>
</gene>
<evidence type="ECO:0000259" key="11">
    <source>
        <dbReference type="Pfam" id="PF01406"/>
    </source>
</evidence>
<keyword evidence="9" id="KW-0030">Aminoacyl-tRNA synthetase</keyword>
<dbReference type="Pfam" id="PF01406">
    <property type="entry name" value="tRNA-synt_1e"/>
    <property type="match status" value="1"/>
</dbReference>
<sequence length="277" mass="31687">LQVFNYLTRKKEPFEPLEKGRVGMYVCGPTMYDHAHLGHTKTYVAMDVIVRYLRYLGYKVRYVQNITDVGHLLDTGEDRILKGARRERVEPMELVETYTRSYFEDMDALGVVRPNISPRASGHIPEQIEIVKTLLEKEYAYETEEGNVYFSVEKFAEYGKLSGRKVEELEPGARVAVRDEKRHPADFALWKHAEPGHILRWPSPWGWGYPGWHVECSAMATKYLGEAFDIHGGGLENIFPHNECEIAQSEAATGKPFARYWILVGSLTVNGVKMSKS</sequence>
<comment type="cofactor">
    <cofactor evidence="1">
        <name>Zn(2+)</name>
        <dbReference type="ChEBI" id="CHEBI:29105"/>
    </cofactor>
</comment>
<proteinExistence type="predicted"/>
<protein>
    <recommendedName>
        <fullName evidence="2">cysteine--tRNA ligase</fullName>
        <ecNumber evidence="2">6.1.1.16</ecNumber>
    </recommendedName>
    <alternativeName>
        <fullName evidence="10">Cysteinyl-tRNA synthetase</fullName>
    </alternativeName>
</protein>
<dbReference type="NCBIfam" id="TIGR00435">
    <property type="entry name" value="cysS"/>
    <property type="match status" value="1"/>
</dbReference>
<dbReference type="PANTHER" id="PTHR10890:SF3">
    <property type="entry name" value="CYSTEINE--TRNA LIGASE, CYTOPLASMIC"/>
    <property type="match status" value="1"/>
</dbReference>
<feature type="domain" description="tRNA synthetases class I catalytic" evidence="11">
    <location>
        <begin position="14"/>
        <end position="277"/>
    </location>
</feature>
<dbReference type="InterPro" id="IPR024909">
    <property type="entry name" value="Cys-tRNA/MSH_ligase"/>
</dbReference>
<evidence type="ECO:0000256" key="3">
    <source>
        <dbReference type="ARBA" id="ARBA00022598"/>
    </source>
</evidence>
<keyword evidence="3" id="KW-0436">Ligase</keyword>
<keyword evidence="7" id="KW-0067">ATP-binding</keyword>
<comment type="caution">
    <text evidence="12">The sequence shown here is derived from an EMBL/GenBank/DDBJ whole genome shotgun (WGS) entry which is preliminary data.</text>
</comment>
<dbReference type="GO" id="GO:0005829">
    <property type="term" value="C:cytosol"/>
    <property type="evidence" value="ECO:0007669"/>
    <property type="project" value="TreeGrafter"/>
</dbReference>
<accession>X0TGL0</accession>
<dbReference type="GO" id="GO:0005524">
    <property type="term" value="F:ATP binding"/>
    <property type="evidence" value="ECO:0007669"/>
    <property type="project" value="UniProtKB-KW"/>
</dbReference>
<evidence type="ECO:0000256" key="5">
    <source>
        <dbReference type="ARBA" id="ARBA00022741"/>
    </source>
</evidence>
<name>X0TGL0_9ZZZZ</name>
<keyword evidence="5" id="KW-0547">Nucleotide-binding</keyword>
<dbReference type="GO" id="GO:0006423">
    <property type="term" value="P:cysteinyl-tRNA aminoacylation"/>
    <property type="evidence" value="ECO:0007669"/>
    <property type="project" value="InterPro"/>
</dbReference>
<evidence type="ECO:0000256" key="1">
    <source>
        <dbReference type="ARBA" id="ARBA00001947"/>
    </source>
</evidence>
<keyword evidence="4" id="KW-0479">Metal-binding</keyword>
<evidence type="ECO:0000256" key="7">
    <source>
        <dbReference type="ARBA" id="ARBA00022840"/>
    </source>
</evidence>
<evidence type="ECO:0000256" key="6">
    <source>
        <dbReference type="ARBA" id="ARBA00022833"/>
    </source>
</evidence>
<dbReference type="InterPro" id="IPR032678">
    <property type="entry name" value="tRNA-synt_1_cat_dom"/>
</dbReference>
<dbReference type="PANTHER" id="PTHR10890">
    <property type="entry name" value="CYSTEINYL-TRNA SYNTHETASE"/>
    <property type="match status" value="1"/>
</dbReference>
<dbReference type="GO" id="GO:0046872">
    <property type="term" value="F:metal ion binding"/>
    <property type="evidence" value="ECO:0007669"/>
    <property type="project" value="UniProtKB-KW"/>
</dbReference>
<feature type="non-terminal residue" evidence="12">
    <location>
        <position position="1"/>
    </location>
</feature>
<evidence type="ECO:0000313" key="12">
    <source>
        <dbReference type="EMBL" id="GAF86441.1"/>
    </source>
</evidence>
<dbReference type="Gene3D" id="3.40.50.620">
    <property type="entry name" value="HUPs"/>
    <property type="match status" value="1"/>
</dbReference>
<dbReference type="PRINTS" id="PR00983">
    <property type="entry name" value="TRNASYNTHCYS"/>
</dbReference>
<evidence type="ECO:0000256" key="4">
    <source>
        <dbReference type="ARBA" id="ARBA00022723"/>
    </source>
</evidence>